<dbReference type="AlphaFoldDB" id="A0A4R6S3R5"/>
<sequence>MKGPRPARTKRVPSTLSVGLRNVGAVQGQLGFDAMPAKLVKVTPSKLATWADCPRRYRMAYVDRPTPPRGGAFAHNTLGAVVHNALRAFYDLPVGRRTPEMAAALVGQHWKDEGFQHPKQAAEYRSRAIGWVVDYIAGVDVTDDPVGLERWVSAPAGKLIVEGRVDRIDERDGELVIVDYKTGRHALTTDDARGSQALALYVIAARRTLRRPCTRVELHHLPSGTVAAWEHTEESLARHHKRAQESAEDFQLATDTLAAGGDPDVLFPSQPGRQCGWCDFRRSCPEGQAAAPADEPWAMLVP</sequence>
<evidence type="ECO:0000256" key="3">
    <source>
        <dbReference type="ARBA" id="ARBA00023204"/>
    </source>
</evidence>
<keyword evidence="2" id="KW-0067">ATP-binding</keyword>
<keyword evidence="3" id="KW-0234">DNA repair</keyword>
<name>A0A4R6S3R5_LABRH</name>
<dbReference type="OrthoDB" id="9791397at2"/>
<keyword evidence="1" id="KW-0227">DNA damage</keyword>
<dbReference type="InterPro" id="IPR038726">
    <property type="entry name" value="PDDEXK_AddAB-type"/>
</dbReference>
<evidence type="ECO:0000259" key="4">
    <source>
        <dbReference type="Pfam" id="PF12705"/>
    </source>
</evidence>
<dbReference type="InterPro" id="IPR011604">
    <property type="entry name" value="PDDEXK-like_dom_sf"/>
</dbReference>
<evidence type="ECO:0000256" key="1">
    <source>
        <dbReference type="ARBA" id="ARBA00022763"/>
    </source>
</evidence>
<dbReference type="Gene3D" id="3.90.320.10">
    <property type="match status" value="1"/>
</dbReference>
<keyword evidence="2" id="KW-0347">Helicase</keyword>
<keyword evidence="6" id="KW-1185">Reference proteome</keyword>
<proteinExistence type="predicted"/>
<gene>
    <name evidence="5" type="ORF">EV186_106258</name>
</gene>
<protein>
    <submittedName>
        <fullName evidence="5">PD-(D/E)XK nuclease superfamily protein</fullName>
    </submittedName>
</protein>
<keyword evidence="2" id="KW-0378">Hydrolase</keyword>
<organism evidence="5 6">
    <name type="scientific">Labedaea rhizosphaerae</name>
    <dbReference type="NCBI Taxonomy" id="598644"/>
    <lineage>
        <taxon>Bacteria</taxon>
        <taxon>Bacillati</taxon>
        <taxon>Actinomycetota</taxon>
        <taxon>Actinomycetes</taxon>
        <taxon>Pseudonocardiales</taxon>
        <taxon>Pseudonocardiaceae</taxon>
        <taxon>Labedaea</taxon>
    </lineage>
</organism>
<accession>A0A4R6S3R5</accession>
<evidence type="ECO:0000256" key="2">
    <source>
        <dbReference type="ARBA" id="ARBA00022806"/>
    </source>
</evidence>
<comment type="caution">
    <text evidence="5">The sequence shown here is derived from an EMBL/GenBank/DDBJ whole genome shotgun (WGS) entry which is preliminary data.</text>
</comment>
<keyword evidence="2" id="KW-0547">Nucleotide-binding</keyword>
<evidence type="ECO:0000313" key="6">
    <source>
        <dbReference type="Proteomes" id="UP000295444"/>
    </source>
</evidence>
<dbReference type="EMBL" id="SNXZ01000006">
    <property type="protein sequence ID" value="TDP93864.1"/>
    <property type="molecule type" value="Genomic_DNA"/>
</dbReference>
<dbReference type="Proteomes" id="UP000295444">
    <property type="component" value="Unassembled WGS sequence"/>
</dbReference>
<dbReference type="Pfam" id="PF12705">
    <property type="entry name" value="PDDEXK_1"/>
    <property type="match status" value="1"/>
</dbReference>
<dbReference type="SUPFAM" id="SSF52980">
    <property type="entry name" value="Restriction endonuclease-like"/>
    <property type="match status" value="1"/>
</dbReference>
<feature type="domain" description="PD-(D/E)XK endonuclease-like" evidence="4">
    <location>
        <begin position="42"/>
        <end position="285"/>
    </location>
</feature>
<dbReference type="GO" id="GO:0006281">
    <property type="term" value="P:DNA repair"/>
    <property type="evidence" value="ECO:0007669"/>
    <property type="project" value="UniProtKB-KW"/>
</dbReference>
<reference evidence="5 6" key="1">
    <citation type="submission" date="2019-03" db="EMBL/GenBank/DDBJ databases">
        <title>Genomic Encyclopedia of Type Strains, Phase IV (KMG-IV): sequencing the most valuable type-strain genomes for metagenomic binning, comparative biology and taxonomic classification.</title>
        <authorList>
            <person name="Goeker M."/>
        </authorList>
    </citation>
    <scope>NUCLEOTIDE SEQUENCE [LARGE SCALE GENOMIC DNA]</scope>
    <source>
        <strain evidence="5 6">DSM 45361</strain>
    </source>
</reference>
<dbReference type="GO" id="GO:0004386">
    <property type="term" value="F:helicase activity"/>
    <property type="evidence" value="ECO:0007669"/>
    <property type="project" value="UniProtKB-KW"/>
</dbReference>
<evidence type="ECO:0000313" key="5">
    <source>
        <dbReference type="EMBL" id="TDP93864.1"/>
    </source>
</evidence>
<dbReference type="InterPro" id="IPR011335">
    <property type="entry name" value="Restrct_endonuc-II-like"/>
</dbReference>